<accession>A0A833JBS4</accession>
<evidence type="ECO:0000313" key="1">
    <source>
        <dbReference type="EMBL" id="KAB8029816.1"/>
    </source>
</evidence>
<gene>
    <name evidence="1" type="ORF">GCL57_09765</name>
</gene>
<comment type="caution">
    <text evidence="1">The sequence shown here is derived from an EMBL/GenBank/DDBJ whole genome shotgun (WGS) entry which is preliminary data.</text>
</comment>
<dbReference type="AlphaFoldDB" id="A0A833JBS4"/>
<reference evidence="1 2" key="1">
    <citation type="submission" date="2019-10" db="EMBL/GenBank/DDBJ databases">
        <title>New genus of Silvanigrellaceae.</title>
        <authorList>
            <person name="Pitt A."/>
            <person name="Hahn M.W."/>
        </authorList>
    </citation>
    <scope>NUCLEOTIDE SEQUENCE [LARGE SCALE GENOMIC DNA]</scope>
    <source>
        <strain evidence="1 2">33A1-SZDP</strain>
    </source>
</reference>
<keyword evidence="2" id="KW-1185">Reference proteome</keyword>
<evidence type="ECO:0000313" key="2">
    <source>
        <dbReference type="Proteomes" id="UP000442694"/>
    </source>
</evidence>
<dbReference type="RefSeq" id="WP_152213159.1">
    <property type="nucleotide sequence ID" value="NZ_WFLN01000007.1"/>
</dbReference>
<organism evidence="1 2">
    <name type="scientific">Fluviispira multicolorata</name>
    <dbReference type="NCBI Taxonomy" id="2654512"/>
    <lineage>
        <taxon>Bacteria</taxon>
        <taxon>Pseudomonadati</taxon>
        <taxon>Bdellovibrionota</taxon>
        <taxon>Oligoflexia</taxon>
        <taxon>Silvanigrellales</taxon>
        <taxon>Silvanigrellaceae</taxon>
        <taxon>Fluviispira</taxon>
    </lineage>
</organism>
<name>A0A833JBS4_9BACT</name>
<dbReference type="Proteomes" id="UP000442694">
    <property type="component" value="Unassembled WGS sequence"/>
</dbReference>
<dbReference type="EMBL" id="WFLN01000007">
    <property type="protein sequence ID" value="KAB8029816.1"/>
    <property type="molecule type" value="Genomic_DNA"/>
</dbReference>
<sequence length="377" mass="43660">MKRYIIILPFFTNLFIFINGNAQNQDDLLYIREQKALNLYSEINIVSERYGRFLVVRDKNLHGENGIQAKYLQCIINMGQWVKDWTHIFATIDLKNKIDANTMQVQVQNILSRQVSNAESLKRTCGQIQSDVNSALRLLENSPKYNPEILSNYKNILAETENMKEKLTQVLQSFGSSPITRIDKLEYLITLSKKASLAKLKIELLNNARIPLEKTLQEFQNILAASKLADSALANIMHYENNMNEYTLNFQYFKAKKLLTQVQKECAEKKNELNSSSISKIYLKSAIERLDTLCKASEEHFTFFTTLNSPKYEYVFNYSQLVNANINLKCDLQNNIVACNKLAVLNSLEKETLKNLPEPKLEYIEDQLDSIYQEYKK</sequence>
<protein>
    <submittedName>
        <fullName evidence="1">Uncharacterized protein</fullName>
    </submittedName>
</protein>
<proteinExistence type="predicted"/>